<feature type="non-terminal residue" evidence="2">
    <location>
        <position position="1"/>
    </location>
</feature>
<evidence type="ECO:0000313" key="3">
    <source>
        <dbReference type="Proteomes" id="UP000724874"/>
    </source>
</evidence>
<feature type="region of interest" description="Disordered" evidence="1">
    <location>
        <begin position="1"/>
        <end position="87"/>
    </location>
</feature>
<feature type="compositionally biased region" description="Polar residues" evidence="1">
    <location>
        <begin position="60"/>
        <end position="77"/>
    </location>
</feature>
<keyword evidence="3" id="KW-1185">Reference proteome</keyword>
<organism evidence="2 3">
    <name type="scientific">Gymnopilus junonius</name>
    <name type="common">Spectacular rustgill mushroom</name>
    <name type="synonym">Gymnopilus spectabilis subsp. junonius</name>
    <dbReference type="NCBI Taxonomy" id="109634"/>
    <lineage>
        <taxon>Eukaryota</taxon>
        <taxon>Fungi</taxon>
        <taxon>Dikarya</taxon>
        <taxon>Basidiomycota</taxon>
        <taxon>Agaricomycotina</taxon>
        <taxon>Agaricomycetes</taxon>
        <taxon>Agaricomycetidae</taxon>
        <taxon>Agaricales</taxon>
        <taxon>Agaricineae</taxon>
        <taxon>Hymenogastraceae</taxon>
        <taxon>Gymnopilus</taxon>
    </lineage>
</organism>
<feature type="compositionally biased region" description="Basic and acidic residues" evidence="1">
    <location>
        <begin position="39"/>
        <end position="49"/>
    </location>
</feature>
<gene>
    <name evidence="2" type="ORF">CPB84DRAFT_1785297</name>
</gene>
<dbReference type="AlphaFoldDB" id="A0A9P5NGI5"/>
<dbReference type="Proteomes" id="UP000724874">
    <property type="component" value="Unassembled WGS sequence"/>
</dbReference>
<name>A0A9P5NGI5_GYMJU</name>
<evidence type="ECO:0000256" key="1">
    <source>
        <dbReference type="SAM" id="MobiDB-lite"/>
    </source>
</evidence>
<evidence type="ECO:0000313" key="2">
    <source>
        <dbReference type="EMBL" id="KAF8889739.1"/>
    </source>
</evidence>
<comment type="caution">
    <text evidence="2">The sequence shown here is derived from an EMBL/GenBank/DDBJ whole genome shotgun (WGS) entry which is preliminary data.</text>
</comment>
<protein>
    <submittedName>
        <fullName evidence="2">Uncharacterized protein</fullName>
    </submittedName>
</protein>
<proteinExistence type="predicted"/>
<reference evidence="2" key="1">
    <citation type="submission" date="2020-11" db="EMBL/GenBank/DDBJ databases">
        <authorList>
            <consortium name="DOE Joint Genome Institute"/>
            <person name="Ahrendt S."/>
            <person name="Riley R."/>
            <person name="Andreopoulos W."/>
            <person name="LaButti K."/>
            <person name="Pangilinan J."/>
            <person name="Ruiz-duenas F.J."/>
            <person name="Barrasa J.M."/>
            <person name="Sanchez-Garcia M."/>
            <person name="Camarero S."/>
            <person name="Miyauchi S."/>
            <person name="Serrano A."/>
            <person name="Linde D."/>
            <person name="Babiker R."/>
            <person name="Drula E."/>
            <person name="Ayuso-Fernandez I."/>
            <person name="Pacheco R."/>
            <person name="Padilla G."/>
            <person name="Ferreira P."/>
            <person name="Barriuso J."/>
            <person name="Kellner H."/>
            <person name="Castanera R."/>
            <person name="Alfaro M."/>
            <person name="Ramirez L."/>
            <person name="Pisabarro A.G."/>
            <person name="Kuo A."/>
            <person name="Tritt A."/>
            <person name="Lipzen A."/>
            <person name="He G."/>
            <person name="Yan M."/>
            <person name="Ng V."/>
            <person name="Cullen D."/>
            <person name="Martin F."/>
            <person name="Rosso M.-N."/>
            <person name="Henrissat B."/>
            <person name="Hibbett D."/>
            <person name="Martinez A.T."/>
            <person name="Grigoriev I.V."/>
        </authorList>
    </citation>
    <scope>NUCLEOTIDE SEQUENCE</scope>
    <source>
        <strain evidence="2">AH 44721</strain>
    </source>
</reference>
<dbReference type="EMBL" id="JADNYJ010000078">
    <property type="protein sequence ID" value="KAF8889739.1"/>
    <property type="molecule type" value="Genomic_DNA"/>
</dbReference>
<sequence length="104" mass="11364">MQQHEVEHRTEVAAQPVMEGPHRPVTPEMPDITPISDATSRDPLPHISDDELLLSMAARLQSSSGSLRRTSPATATPPSDLHGPALYPPQELIQNYFVGPLFST</sequence>
<accession>A0A9P5NGI5</accession>
<feature type="compositionally biased region" description="Basic and acidic residues" evidence="1">
    <location>
        <begin position="1"/>
        <end position="11"/>
    </location>
</feature>